<feature type="region of interest" description="Disordered" evidence="1">
    <location>
        <begin position="305"/>
        <end position="404"/>
    </location>
</feature>
<evidence type="ECO:0000313" key="3">
    <source>
        <dbReference type="Proteomes" id="UP000076532"/>
    </source>
</evidence>
<evidence type="ECO:0000256" key="1">
    <source>
        <dbReference type="SAM" id="MobiDB-lite"/>
    </source>
</evidence>
<dbReference type="AlphaFoldDB" id="A0A166EBR7"/>
<gene>
    <name evidence="2" type="ORF">FIBSPDRAFT_958619</name>
</gene>
<dbReference type="EMBL" id="KV417602">
    <property type="protein sequence ID" value="KZP15600.1"/>
    <property type="molecule type" value="Genomic_DNA"/>
</dbReference>
<keyword evidence="3" id="KW-1185">Reference proteome</keyword>
<name>A0A166EBR7_9AGAM</name>
<dbReference type="Proteomes" id="UP000076532">
    <property type="component" value="Unassembled WGS sequence"/>
</dbReference>
<sequence>MSVDIEKGRAKYIALIDTISANHNRPRPYIAAQMYAGGRLVSGKRATSDYNAFISDQANAMRESGTPLVGRDGMPALSIQVSKDKEWQNLDPEEKAWMQKGLQERKAMNSSAHKPVHINTVIENFSSRLDTEVAMVASNTGGHVFYGCVRGQASDMFSAREYSSPKVDAAFKMLFKQSFGSMVLKVDAYIVAGLAGALRLGTGAKADKGLGDILIRDRGYNENTIPHTMNYINYEKAIVVQYRVELVGSTHNVMENPGNIKTGAALNALLSALTQGVCYWKTLTAAEWAARKLAHELLEKAGVVVKRKQRSDAGKSKNPHRTATGKVIQEAGKARPHKRRKAVKSVRTVQEDHEEEGEAVGKDRGDEDEAEDSDEEEEGSGGDEGEGDDDDEVEEDGDEESDEE</sequence>
<dbReference type="STRING" id="436010.A0A166EBR7"/>
<feature type="compositionally biased region" description="Acidic residues" evidence="1">
    <location>
        <begin position="366"/>
        <end position="404"/>
    </location>
</feature>
<accession>A0A166EBR7</accession>
<proteinExistence type="predicted"/>
<evidence type="ECO:0000313" key="2">
    <source>
        <dbReference type="EMBL" id="KZP15600.1"/>
    </source>
</evidence>
<feature type="compositionally biased region" description="Basic residues" evidence="1">
    <location>
        <begin position="334"/>
        <end position="344"/>
    </location>
</feature>
<reference evidence="2 3" key="1">
    <citation type="journal article" date="2016" name="Mol. Biol. Evol.">
        <title>Comparative Genomics of Early-Diverging Mushroom-Forming Fungi Provides Insights into the Origins of Lignocellulose Decay Capabilities.</title>
        <authorList>
            <person name="Nagy L.G."/>
            <person name="Riley R."/>
            <person name="Tritt A."/>
            <person name="Adam C."/>
            <person name="Daum C."/>
            <person name="Floudas D."/>
            <person name="Sun H."/>
            <person name="Yadav J.S."/>
            <person name="Pangilinan J."/>
            <person name="Larsson K.H."/>
            <person name="Matsuura K."/>
            <person name="Barry K."/>
            <person name="Labutti K."/>
            <person name="Kuo R."/>
            <person name="Ohm R.A."/>
            <person name="Bhattacharya S.S."/>
            <person name="Shirouzu T."/>
            <person name="Yoshinaga Y."/>
            <person name="Martin F.M."/>
            <person name="Grigoriev I.V."/>
            <person name="Hibbett D.S."/>
        </authorList>
    </citation>
    <scope>NUCLEOTIDE SEQUENCE [LARGE SCALE GENOMIC DNA]</scope>
    <source>
        <strain evidence="2 3">CBS 109695</strain>
    </source>
</reference>
<organism evidence="2 3">
    <name type="scientific">Athelia psychrophila</name>
    <dbReference type="NCBI Taxonomy" id="1759441"/>
    <lineage>
        <taxon>Eukaryota</taxon>
        <taxon>Fungi</taxon>
        <taxon>Dikarya</taxon>
        <taxon>Basidiomycota</taxon>
        <taxon>Agaricomycotina</taxon>
        <taxon>Agaricomycetes</taxon>
        <taxon>Agaricomycetidae</taxon>
        <taxon>Atheliales</taxon>
        <taxon>Atheliaceae</taxon>
        <taxon>Athelia</taxon>
    </lineage>
</organism>
<protein>
    <submittedName>
        <fullName evidence="2">Uncharacterized protein</fullName>
    </submittedName>
</protein>
<dbReference type="OrthoDB" id="3223825at2759"/>